<dbReference type="RefSeq" id="WP_047768057.1">
    <property type="nucleotide sequence ID" value="NZ_AZGM01000116.1"/>
</dbReference>
<organism evidence="2 3">
    <name type="scientific">Limosilactobacillus panis DSM 6035</name>
    <dbReference type="NCBI Taxonomy" id="1423782"/>
    <lineage>
        <taxon>Bacteria</taxon>
        <taxon>Bacillati</taxon>
        <taxon>Bacillota</taxon>
        <taxon>Bacilli</taxon>
        <taxon>Lactobacillales</taxon>
        <taxon>Lactobacillaceae</taxon>
        <taxon>Limosilactobacillus</taxon>
    </lineage>
</organism>
<dbReference type="OrthoDB" id="2329687at2"/>
<protein>
    <submittedName>
        <fullName evidence="2">Uncharacterized protein</fullName>
    </submittedName>
</protein>
<dbReference type="NCBIfam" id="TIGR04320">
    <property type="entry name" value="Surf_Exclu_PgrA"/>
    <property type="match status" value="1"/>
</dbReference>
<accession>A0A0R1X610</accession>
<keyword evidence="3" id="KW-1185">Reference proteome</keyword>
<gene>
    <name evidence="2" type="ORF">FD32_GL000688</name>
</gene>
<evidence type="ECO:0000313" key="2">
    <source>
        <dbReference type="EMBL" id="KRM25560.1"/>
    </source>
</evidence>
<dbReference type="STRING" id="1423782.FD32_GL000688"/>
<reference evidence="2 3" key="1">
    <citation type="journal article" date="2015" name="Genome Announc.">
        <title>Expanding the biotechnology potential of lactobacilli through comparative genomics of 213 strains and associated genera.</title>
        <authorList>
            <person name="Sun Z."/>
            <person name="Harris H.M."/>
            <person name="McCann A."/>
            <person name="Guo C."/>
            <person name="Argimon S."/>
            <person name="Zhang W."/>
            <person name="Yang X."/>
            <person name="Jeffery I.B."/>
            <person name="Cooney J.C."/>
            <person name="Kagawa T.F."/>
            <person name="Liu W."/>
            <person name="Song Y."/>
            <person name="Salvetti E."/>
            <person name="Wrobel A."/>
            <person name="Rasinkangas P."/>
            <person name="Parkhill J."/>
            <person name="Rea M.C."/>
            <person name="O'Sullivan O."/>
            <person name="Ritari J."/>
            <person name="Douillard F.P."/>
            <person name="Paul Ross R."/>
            <person name="Yang R."/>
            <person name="Briner A.E."/>
            <person name="Felis G.E."/>
            <person name="de Vos W.M."/>
            <person name="Barrangou R."/>
            <person name="Klaenhammer T.R."/>
            <person name="Caufield P.W."/>
            <person name="Cui Y."/>
            <person name="Zhang H."/>
            <person name="O'Toole P.W."/>
        </authorList>
    </citation>
    <scope>NUCLEOTIDE SEQUENCE [LARGE SCALE GENOMIC DNA]</scope>
    <source>
        <strain evidence="2 3">DSM 6035</strain>
    </source>
</reference>
<feature type="chain" id="PRO_5039201369" evidence="1">
    <location>
        <begin position="24"/>
        <end position="816"/>
    </location>
</feature>
<evidence type="ECO:0000313" key="3">
    <source>
        <dbReference type="Proteomes" id="UP000051412"/>
    </source>
</evidence>
<keyword evidence="1" id="KW-0732">Signal</keyword>
<feature type="signal peptide" evidence="1">
    <location>
        <begin position="1"/>
        <end position="23"/>
    </location>
</feature>
<dbReference type="EMBL" id="AZGM01000116">
    <property type="protein sequence ID" value="KRM25560.1"/>
    <property type="molecule type" value="Genomic_DNA"/>
</dbReference>
<name>A0A0R1X610_9LACO</name>
<evidence type="ECO:0000256" key="1">
    <source>
        <dbReference type="SAM" id="SignalP"/>
    </source>
</evidence>
<dbReference type="InterPro" id="IPR027607">
    <property type="entry name" value="Surf_Exclu_SEC10/PgrA"/>
</dbReference>
<proteinExistence type="predicted"/>
<dbReference type="PATRIC" id="fig|1423782.4.peg.712"/>
<dbReference type="AlphaFoldDB" id="A0A0R1X610"/>
<sequence length="816" mass="89040">MKASIARITALATITIVAGLVIAGQNVKADTTTATTPPDTTQTTTSTTTTPNYVQLYSDNLNQVKATQNVNIPAGYTLDAVRNVNSSAAAQTLEQKAQQGLYSNDYQSDSTAAQEKVDVNNLTSDQVAEMNQYGLSLVNKVRSEFGQEPFVQNEGTINETRNVALQYQAKNESLLNGGWHDFAILNGRSENIAAQQIYIDNVSGLRARPFAEAKGRDFVDNSAVPLFTITTMDDLRASIFYGVMGMLFNDAADNFGHAQNFLTVNQPVTAMALYPSLTYGTGTGRYANGITFKFQLENIDMHYVWTSGTDFNANDYTNAGTVVGNWDQNDNGNYAYLDGAHLTTDGAIIATGWHATNASQGRAYHYIIALDQNGHELGRTLVNPVTREDVRAAHNVYNAVHSGFSVKIDLGNALANTTAVQLISRYSSDAAGNAGYVDYWFAPVAVDQANRACLDQAKVTDGQLHLTGWHATNKAANRPYHYIIVLNNGREVARQLVTDGVNRADVANVYPDVDRAAKSGFDVRFAVYKLNFNQRIQVLSRYTDDPAGNGNAVDYYFAPLTEGNYANLGHLDNFSISGVKLNIAGWHANAVSQFEQHRFIILYDSTANRQVASFNVDNVARPDVQRVYPGITGTGQSGFNLSLDLKDAQIVPGHQYVVISRYSSSATGNGNGNGSQYTDYWYPSKVLESGNEAGNLDKWTVQPAGAGQYTVTAAGWHATRMVNPVHTLILFDNTLGREVSRHTLTSQQTGQERLDVARAVGNQYPAAGQSGFNAQWTVTGLRPGDDYTLISRYSLTSNADQDYVDYDFPIGKMNIQ</sequence>
<comment type="caution">
    <text evidence="2">The sequence shown here is derived from an EMBL/GenBank/DDBJ whole genome shotgun (WGS) entry which is preliminary data.</text>
</comment>
<dbReference type="Proteomes" id="UP000051412">
    <property type="component" value="Unassembled WGS sequence"/>
</dbReference>